<keyword evidence="3" id="KW-0732">Signal</keyword>
<comment type="similarity">
    <text evidence="2">Belongs to the bacterial solute-binding protein SsuA/TauA family.</text>
</comment>
<protein>
    <submittedName>
        <fullName evidence="5">Desulfurase</fullName>
    </submittedName>
</protein>
<dbReference type="GO" id="GO:0042597">
    <property type="term" value="C:periplasmic space"/>
    <property type="evidence" value="ECO:0007669"/>
    <property type="project" value="UniProtKB-SubCell"/>
</dbReference>
<dbReference type="Gene3D" id="3.40.190.10">
    <property type="entry name" value="Periplasmic binding protein-like II"/>
    <property type="match status" value="1"/>
</dbReference>
<proteinExistence type="inferred from homology"/>
<sequence>MSQHQENKNNQFWYTRSPVPTALGIAIQLGWLEEEFSNDPISIKSLKESDKPSELFSHFDHHLPNSFRQGGNTPAIWARAQGRETRVIGLSWTDEYQVIISLSQSGVNSIRDLRGRKVGIPKHEIATDYNRAAALRAFEVSLQYEGLNLQDIELVDLPDSAYISVNQSDNVGGFGQARHGYVNEVYALVRGEVDAIYVKDVRGAEITHLLGAQVIFDLGFHPDPYIRISNCAPRTITVNVDTIEKHPDIVTRFLKRVAEAGEWAKRHPAETLSYISRETGSSEAWVSKVYGSHLHQRLSVNLDEPSIKGLETAKDFLLKHGFINYNFSVNDWIDTRPLKAVRSNVRKIA</sequence>
<evidence type="ECO:0000256" key="2">
    <source>
        <dbReference type="ARBA" id="ARBA00010742"/>
    </source>
</evidence>
<dbReference type="Pfam" id="PF09084">
    <property type="entry name" value="NMT1"/>
    <property type="match status" value="1"/>
</dbReference>
<evidence type="ECO:0000259" key="4">
    <source>
        <dbReference type="Pfam" id="PF09084"/>
    </source>
</evidence>
<accession>A0A8D5JKX9</accession>
<evidence type="ECO:0000256" key="1">
    <source>
        <dbReference type="ARBA" id="ARBA00004418"/>
    </source>
</evidence>
<keyword evidence="6" id="KW-1185">Reference proteome</keyword>
<gene>
    <name evidence="5" type="ORF">ZMTM_05990</name>
</gene>
<feature type="domain" description="SsuA/THI5-like" evidence="4">
    <location>
        <begin position="77"/>
        <end position="158"/>
    </location>
</feature>
<dbReference type="EMBL" id="AP024110">
    <property type="protein sequence ID" value="BCM24340.1"/>
    <property type="molecule type" value="Genomic_DNA"/>
</dbReference>
<dbReference type="PANTHER" id="PTHR30024:SF47">
    <property type="entry name" value="TAURINE-BINDING PERIPLASMIC PROTEIN"/>
    <property type="match status" value="1"/>
</dbReference>
<dbReference type="InterPro" id="IPR015168">
    <property type="entry name" value="SsuA/THI5"/>
</dbReference>
<dbReference type="Proteomes" id="UP000826722">
    <property type="component" value="Chromosome"/>
</dbReference>
<dbReference type="KEGG" id="mpau:ZMTM_05990"/>
<dbReference type="PANTHER" id="PTHR30024">
    <property type="entry name" value="ALIPHATIC SULFONATES-BINDING PROTEIN-RELATED"/>
    <property type="match status" value="1"/>
</dbReference>
<reference evidence="5" key="1">
    <citation type="journal article" date="2021" name="Arch. Microbiol.">
        <title>Methyloradius palustris gen. nov., sp. nov., a methanol-oxidizing bacterium isolated from snow.</title>
        <authorList>
            <person name="Miyadera T."/>
            <person name="Kojima H."/>
            <person name="Fukui M."/>
        </authorList>
    </citation>
    <scope>NUCLEOTIDE SEQUENCE</scope>
    <source>
        <strain evidence="5">Zm11</strain>
    </source>
</reference>
<dbReference type="Gene3D" id="3.40.190.270">
    <property type="match status" value="1"/>
</dbReference>
<evidence type="ECO:0000313" key="5">
    <source>
        <dbReference type="EMBL" id="BCM24340.1"/>
    </source>
</evidence>
<dbReference type="SUPFAM" id="SSF53850">
    <property type="entry name" value="Periplasmic binding protein-like II"/>
    <property type="match status" value="1"/>
</dbReference>
<organism evidence="5 6">
    <name type="scientific">Methyloradius palustris</name>
    <dbReference type="NCBI Taxonomy" id="2778876"/>
    <lineage>
        <taxon>Bacteria</taxon>
        <taxon>Pseudomonadati</taxon>
        <taxon>Pseudomonadota</taxon>
        <taxon>Betaproteobacteria</taxon>
        <taxon>Nitrosomonadales</taxon>
        <taxon>Methylophilaceae</taxon>
        <taxon>Methyloradius</taxon>
    </lineage>
</organism>
<comment type="subcellular location">
    <subcellularLocation>
        <location evidence="1">Periplasm</location>
    </subcellularLocation>
</comment>
<evidence type="ECO:0000313" key="6">
    <source>
        <dbReference type="Proteomes" id="UP000826722"/>
    </source>
</evidence>
<dbReference type="RefSeq" id="WP_221764885.1">
    <property type="nucleotide sequence ID" value="NZ_AP024110.1"/>
</dbReference>
<dbReference type="AlphaFoldDB" id="A0A8D5JKX9"/>
<name>A0A8D5JKX9_9PROT</name>
<evidence type="ECO:0000256" key="3">
    <source>
        <dbReference type="ARBA" id="ARBA00022729"/>
    </source>
</evidence>